<organism evidence="1">
    <name type="scientific">Ajellomyces dermatitidis (strain ATCC 18188 / CBS 674.68)</name>
    <name type="common">Blastomyces dermatitidis</name>
    <dbReference type="NCBI Taxonomy" id="653446"/>
    <lineage>
        <taxon>Eukaryota</taxon>
        <taxon>Fungi</taxon>
        <taxon>Dikarya</taxon>
        <taxon>Ascomycota</taxon>
        <taxon>Pezizomycotina</taxon>
        <taxon>Eurotiomycetes</taxon>
        <taxon>Eurotiomycetidae</taxon>
        <taxon>Onygenales</taxon>
        <taxon>Ajellomycetaceae</taxon>
        <taxon>Blastomyces</taxon>
    </lineage>
</organism>
<dbReference type="EMBL" id="GG749463">
    <property type="protein sequence ID" value="KMW68320.1"/>
    <property type="molecule type" value="Genomic_DNA"/>
</dbReference>
<proteinExistence type="predicted"/>
<protein>
    <submittedName>
        <fullName evidence="1">Uncharacterized protein</fullName>
    </submittedName>
</protein>
<reference evidence="1" key="1">
    <citation type="submission" date="2010-03" db="EMBL/GenBank/DDBJ databases">
        <title>Annotation of Blastomyces dermatitidis strain ATCC 18188.</title>
        <authorList>
            <consortium name="The Broad Institute Genome Sequencing Platform"/>
            <consortium name="Broad Institute Genome Sequencing Center for Infectious Disease."/>
            <person name="Cuomo C."/>
            <person name="Klein B."/>
            <person name="Sullivan T."/>
            <person name="Heitman J."/>
            <person name="Young S."/>
            <person name="Zeng Q."/>
            <person name="Gargeya S."/>
            <person name="Alvarado L."/>
            <person name="Berlin A.M."/>
            <person name="Chapman S.B."/>
            <person name="Chen Z."/>
            <person name="Freedman E."/>
            <person name="Gellesch M."/>
            <person name="Goldberg J."/>
            <person name="Griggs A."/>
            <person name="Gujja S."/>
            <person name="Heilman E."/>
            <person name="Heiman D."/>
            <person name="Howarth C."/>
            <person name="Mehta T."/>
            <person name="Neiman D."/>
            <person name="Pearson M."/>
            <person name="Roberts A."/>
            <person name="Saif S."/>
            <person name="Shea T."/>
            <person name="Shenoy N."/>
            <person name="Sisk P."/>
            <person name="Stolte C."/>
            <person name="Sykes S."/>
            <person name="White J."/>
            <person name="Yandava C."/>
            <person name="Haas B."/>
            <person name="Nusbaum C."/>
            <person name="Birren B."/>
        </authorList>
    </citation>
    <scope>NUCLEOTIDE SEQUENCE</scope>
    <source>
        <strain evidence="1">ATCC 18188</strain>
    </source>
</reference>
<gene>
    <name evidence="1" type="ORF">BDDG_12732</name>
</gene>
<feature type="non-terminal residue" evidence="1">
    <location>
        <position position="1"/>
    </location>
</feature>
<accession>A0A0J9ET19</accession>
<name>A0A0J9ET19_AJEDA</name>
<evidence type="ECO:0000313" key="1">
    <source>
        <dbReference type="EMBL" id="KMW68320.1"/>
    </source>
</evidence>
<feature type="non-terminal residue" evidence="1">
    <location>
        <position position="56"/>
    </location>
</feature>
<dbReference type="AlphaFoldDB" id="A0A0J9ET19"/>
<sequence length="56" mass="6950">SFYKIHFYQKLENLIFLKIIFTYLVYEINKRNHQFQYSILNIIQVTAEFTLITLFK</sequence>
<dbReference type="Proteomes" id="UP000007802">
    <property type="component" value="Unassembled WGS sequence"/>
</dbReference>